<evidence type="ECO:0000313" key="11">
    <source>
        <dbReference type="Proteomes" id="UP000005226"/>
    </source>
</evidence>
<keyword evidence="7" id="KW-1015">Disulfide bond</keyword>
<keyword evidence="5" id="KW-0732">Signal</keyword>
<dbReference type="Ensembl" id="ENSTRUT00000055418.2">
    <property type="protein sequence ID" value="ENSTRUP00000057370.2"/>
    <property type="gene ID" value="ENSTRUG00000021158.2"/>
</dbReference>
<dbReference type="GeneTree" id="ENSGT00400000024709"/>
<comment type="subcellular location">
    <subcellularLocation>
        <location evidence="1">Secreted</location>
    </subcellularLocation>
</comment>
<protein>
    <recommendedName>
        <fullName evidence="2">Retinoic acid receptor responder protein 2</fullName>
    </recommendedName>
    <alternativeName>
        <fullName evidence="9">Chemerin</fullName>
    </alternativeName>
</protein>
<organism evidence="10 11">
    <name type="scientific">Takifugu rubripes</name>
    <name type="common">Japanese pufferfish</name>
    <name type="synonym">Fugu rubripes</name>
    <dbReference type="NCBI Taxonomy" id="31033"/>
    <lineage>
        <taxon>Eukaryota</taxon>
        <taxon>Metazoa</taxon>
        <taxon>Chordata</taxon>
        <taxon>Craniata</taxon>
        <taxon>Vertebrata</taxon>
        <taxon>Euteleostomi</taxon>
        <taxon>Actinopterygii</taxon>
        <taxon>Neopterygii</taxon>
        <taxon>Teleostei</taxon>
        <taxon>Neoteleostei</taxon>
        <taxon>Acanthomorphata</taxon>
        <taxon>Eupercaria</taxon>
        <taxon>Tetraodontiformes</taxon>
        <taxon>Tetradontoidea</taxon>
        <taxon>Tetraodontidae</taxon>
        <taxon>Takifugu</taxon>
    </lineage>
</organism>
<evidence type="ECO:0000256" key="6">
    <source>
        <dbReference type="ARBA" id="ARBA00022782"/>
    </source>
</evidence>
<proteinExistence type="predicted"/>
<dbReference type="InParanoid" id="A0A3B5KMS1"/>
<name>A0A3B5KMS1_TAKRU</name>
<accession>A0A3B5KMS1</accession>
<dbReference type="GO" id="GO:0006935">
    <property type="term" value="P:chemotaxis"/>
    <property type="evidence" value="ECO:0007669"/>
    <property type="project" value="UniProtKB-KW"/>
</dbReference>
<evidence type="ECO:0000256" key="7">
    <source>
        <dbReference type="ARBA" id="ARBA00023157"/>
    </source>
</evidence>
<evidence type="ECO:0000256" key="3">
    <source>
        <dbReference type="ARBA" id="ARBA00022500"/>
    </source>
</evidence>
<dbReference type="PANTHER" id="PTHR15106">
    <property type="entry name" value="RETINOIC ACID RECEPTOR RESPONDER PROTEIN 2"/>
    <property type="match status" value="1"/>
</dbReference>
<evidence type="ECO:0000313" key="10">
    <source>
        <dbReference type="Ensembl" id="ENSTRUP00000057370.2"/>
    </source>
</evidence>
<keyword evidence="4" id="KW-0964">Secreted</keyword>
<dbReference type="SUPFAM" id="SSF54403">
    <property type="entry name" value="Cystatin/monellin"/>
    <property type="match status" value="1"/>
</dbReference>
<reference evidence="10 11" key="1">
    <citation type="journal article" date="2011" name="Genome Biol. Evol.">
        <title>Integration of the genetic map and genome assembly of fugu facilitates insights into distinct features of genome evolution in teleosts and mammals.</title>
        <authorList>
            <person name="Kai W."/>
            <person name="Kikuchi K."/>
            <person name="Tohari S."/>
            <person name="Chew A.K."/>
            <person name="Tay A."/>
            <person name="Fujiwara A."/>
            <person name="Hosoya S."/>
            <person name="Suetake H."/>
            <person name="Naruse K."/>
            <person name="Brenner S."/>
            <person name="Suzuki Y."/>
            <person name="Venkatesh B."/>
        </authorList>
    </citation>
    <scope>NUCLEOTIDE SEQUENCE [LARGE SCALE GENOMIC DNA]</scope>
</reference>
<keyword evidence="11" id="KW-1185">Reference proteome</keyword>
<dbReference type="GO" id="GO:0005102">
    <property type="term" value="F:signaling receptor binding"/>
    <property type="evidence" value="ECO:0007669"/>
    <property type="project" value="InterPro"/>
</dbReference>
<reference evidence="10" key="2">
    <citation type="submission" date="2025-08" db="UniProtKB">
        <authorList>
            <consortium name="Ensembl"/>
        </authorList>
    </citation>
    <scope>IDENTIFICATION</scope>
</reference>
<evidence type="ECO:0000256" key="2">
    <source>
        <dbReference type="ARBA" id="ARBA00018808"/>
    </source>
</evidence>
<keyword evidence="3" id="KW-0145">Chemotaxis</keyword>
<keyword evidence="6" id="KW-0221">Differentiation</keyword>
<evidence type="ECO:0000256" key="1">
    <source>
        <dbReference type="ARBA" id="ARBA00004613"/>
    </source>
</evidence>
<keyword evidence="8" id="KW-0395">Inflammatory response</keyword>
<evidence type="ECO:0000256" key="9">
    <source>
        <dbReference type="ARBA" id="ARBA00032785"/>
    </source>
</evidence>
<dbReference type="PANTHER" id="PTHR15106:SF2">
    <property type="entry name" value="RETINOIC ACID RECEPTOR RESPONDER PROTEIN 2"/>
    <property type="match status" value="1"/>
</dbReference>
<dbReference type="InterPro" id="IPR029562">
    <property type="entry name" value="Chemerin"/>
</dbReference>
<dbReference type="InterPro" id="IPR046350">
    <property type="entry name" value="Cystatin_sf"/>
</dbReference>
<evidence type="ECO:0000256" key="8">
    <source>
        <dbReference type="ARBA" id="ARBA00023198"/>
    </source>
</evidence>
<dbReference type="GO" id="GO:0005576">
    <property type="term" value="C:extracellular region"/>
    <property type="evidence" value="ECO:0007669"/>
    <property type="project" value="UniProtKB-SubCell"/>
</dbReference>
<evidence type="ECO:0000256" key="5">
    <source>
        <dbReference type="ARBA" id="ARBA00022729"/>
    </source>
</evidence>
<dbReference type="AlphaFoldDB" id="A0A3B5KMS1"/>
<dbReference type="GO" id="GO:0030154">
    <property type="term" value="P:cell differentiation"/>
    <property type="evidence" value="ECO:0007669"/>
    <property type="project" value="UniProtKB-KW"/>
</dbReference>
<reference evidence="10" key="3">
    <citation type="submission" date="2025-09" db="UniProtKB">
        <authorList>
            <consortium name="Ensembl"/>
        </authorList>
    </citation>
    <scope>IDENTIFICATION</scope>
</reference>
<dbReference type="Proteomes" id="UP000005226">
    <property type="component" value="Chromosome 10"/>
</dbReference>
<dbReference type="GO" id="GO:0006954">
    <property type="term" value="P:inflammatory response"/>
    <property type="evidence" value="ECO:0007669"/>
    <property type="project" value="UniProtKB-KW"/>
</dbReference>
<dbReference type="GO" id="GO:0050994">
    <property type="term" value="P:regulation of lipid catabolic process"/>
    <property type="evidence" value="ECO:0007669"/>
    <property type="project" value="InterPro"/>
</dbReference>
<evidence type="ECO:0000256" key="4">
    <source>
        <dbReference type="ARBA" id="ARBA00022525"/>
    </source>
</evidence>
<dbReference type="OMA" id="HYREMIY"/>
<sequence length="225" mass="24595">MRAAAVSSQEMRKAGWRSVCVCVCVRVRVAGGKGGHLSSPGSLSEAEEKMAAPPPPLLPLPMMMMMMMMISVGALLPSETQTNPYSQLSPSLKGGVDLALEKLHSHAAIQQHLVFLRSLSTSDVQAGFGVTFIYHHFYLKPTNCPKRTADVSGCRHRNDRPLIDCAVCYKTLRGEIEPQPKPYVHCIHKTALTQEMKDTRVEHCNQLSYSSGDTTLLASTGNEEA</sequence>